<evidence type="ECO:0000313" key="1">
    <source>
        <dbReference type="EMBL" id="KAK3376539.1"/>
    </source>
</evidence>
<dbReference type="EMBL" id="JAULSN010000003">
    <property type="protein sequence ID" value="KAK3376539.1"/>
    <property type="molecule type" value="Genomic_DNA"/>
</dbReference>
<name>A0AAE0KGY4_9PEZI</name>
<proteinExistence type="predicted"/>
<evidence type="ECO:0000313" key="2">
    <source>
        <dbReference type="Proteomes" id="UP001287356"/>
    </source>
</evidence>
<comment type="caution">
    <text evidence="1">The sequence shown here is derived from an EMBL/GenBank/DDBJ whole genome shotgun (WGS) entry which is preliminary data.</text>
</comment>
<keyword evidence="2" id="KW-1185">Reference proteome</keyword>
<reference evidence="1" key="2">
    <citation type="submission" date="2023-06" db="EMBL/GenBank/DDBJ databases">
        <authorList>
            <consortium name="Lawrence Berkeley National Laboratory"/>
            <person name="Haridas S."/>
            <person name="Hensen N."/>
            <person name="Bonometti L."/>
            <person name="Westerberg I."/>
            <person name="Brannstrom I.O."/>
            <person name="Guillou S."/>
            <person name="Cros-Aarteil S."/>
            <person name="Calhoun S."/>
            <person name="Kuo A."/>
            <person name="Mondo S."/>
            <person name="Pangilinan J."/>
            <person name="Riley R."/>
            <person name="Labutti K."/>
            <person name="Andreopoulos B."/>
            <person name="Lipzen A."/>
            <person name="Chen C."/>
            <person name="Yanf M."/>
            <person name="Daum C."/>
            <person name="Ng V."/>
            <person name="Clum A."/>
            <person name="Steindorff A."/>
            <person name="Ohm R."/>
            <person name="Martin F."/>
            <person name="Silar P."/>
            <person name="Natvig D."/>
            <person name="Lalanne C."/>
            <person name="Gautier V."/>
            <person name="Ament-Velasquez S.L."/>
            <person name="Kruys A."/>
            <person name="Hutchinson M.I."/>
            <person name="Powell A.J."/>
            <person name="Barry K."/>
            <person name="Miller A.N."/>
            <person name="Grigoriev I.V."/>
            <person name="Debuchy R."/>
            <person name="Gladieux P."/>
            <person name="Thoren M.H."/>
            <person name="Johannesson H."/>
        </authorList>
    </citation>
    <scope>NUCLEOTIDE SEQUENCE</scope>
    <source>
        <strain evidence="1">CBS 958.72</strain>
    </source>
</reference>
<organism evidence="1 2">
    <name type="scientific">Lasiosphaeria ovina</name>
    <dbReference type="NCBI Taxonomy" id="92902"/>
    <lineage>
        <taxon>Eukaryota</taxon>
        <taxon>Fungi</taxon>
        <taxon>Dikarya</taxon>
        <taxon>Ascomycota</taxon>
        <taxon>Pezizomycotina</taxon>
        <taxon>Sordariomycetes</taxon>
        <taxon>Sordariomycetidae</taxon>
        <taxon>Sordariales</taxon>
        <taxon>Lasiosphaeriaceae</taxon>
        <taxon>Lasiosphaeria</taxon>
    </lineage>
</organism>
<reference evidence="1" key="1">
    <citation type="journal article" date="2023" name="Mol. Phylogenet. Evol.">
        <title>Genome-scale phylogeny and comparative genomics of the fungal order Sordariales.</title>
        <authorList>
            <person name="Hensen N."/>
            <person name="Bonometti L."/>
            <person name="Westerberg I."/>
            <person name="Brannstrom I.O."/>
            <person name="Guillou S."/>
            <person name="Cros-Aarteil S."/>
            <person name="Calhoun S."/>
            <person name="Haridas S."/>
            <person name="Kuo A."/>
            <person name="Mondo S."/>
            <person name="Pangilinan J."/>
            <person name="Riley R."/>
            <person name="LaButti K."/>
            <person name="Andreopoulos B."/>
            <person name="Lipzen A."/>
            <person name="Chen C."/>
            <person name="Yan M."/>
            <person name="Daum C."/>
            <person name="Ng V."/>
            <person name="Clum A."/>
            <person name="Steindorff A."/>
            <person name="Ohm R.A."/>
            <person name="Martin F."/>
            <person name="Silar P."/>
            <person name="Natvig D.O."/>
            <person name="Lalanne C."/>
            <person name="Gautier V."/>
            <person name="Ament-Velasquez S.L."/>
            <person name="Kruys A."/>
            <person name="Hutchinson M.I."/>
            <person name="Powell A.J."/>
            <person name="Barry K."/>
            <person name="Miller A.N."/>
            <person name="Grigoriev I.V."/>
            <person name="Debuchy R."/>
            <person name="Gladieux P."/>
            <person name="Hiltunen Thoren M."/>
            <person name="Johannesson H."/>
        </authorList>
    </citation>
    <scope>NUCLEOTIDE SEQUENCE</scope>
    <source>
        <strain evidence="1">CBS 958.72</strain>
    </source>
</reference>
<dbReference type="AlphaFoldDB" id="A0AAE0KGY4"/>
<gene>
    <name evidence="1" type="ORF">B0T24DRAFT_665464</name>
</gene>
<accession>A0AAE0KGY4</accession>
<protein>
    <submittedName>
        <fullName evidence="1">Uncharacterized protein</fullName>
    </submittedName>
</protein>
<sequence length="140" mass="14504">MLGWWCTTTLGMAEFAQIEPDSSPSMDRVVELLDRFVKTVPGGAGAVGDQKAVLRGHDDDYDDNQPPDVAPAAAAAAIAAAIANIANTSASTPRGDGSPAAEDYVAGAFSFLHVVNHLPHRTYTSTDAFGDVVGSTFAPV</sequence>
<dbReference type="Proteomes" id="UP001287356">
    <property type="component" value="Unassembled WGS sequence"/>
</dbReference>